<dbReference type="PANTHER" id="PTHR24264">
    <property type="entry name" value="TRYPSIN-RELATED"/>
    <property type="match status" value="1"/>
</dbReference>
<evidence type="ECO:0000256" key="3">
    <source>
        <dbReference type="ARBA" id="ARBA00022670"/>
    </source>
</evidence>
<feature type="region of interest" description="Disordered" evidence="6">
    <location>
        <begin position="198"/>
        <end position="223"/>
    </location>
</feature>
<evidence type="ECO:0000256" key="5">
    <source>
        <dbReference type="ARBA" id="ARBA00023026"/>
    </source>
</evidence>
<dbReference type="GO" id="GO:0005615">
    <property type="term" value="C:extracellular space"/>
    <property type="evidence" value="ECO:0007669"/>
    <property type="project" value="TreeGrafter"/>
</dbReference>
<dbReference type="PROSITE" id="PS50240">
    <property type="entry name" value="TRYPSIN_DOM"/>
    <property type="match status" value="1"/>
</dbReference>
<keyword evidence="7" id="KW-0812">Transmembrane</keyword>
<dbReference type="InterPro" id="IPR001254">
    <property type="entry name" value="Trypsin_dom"/>
</dbReference>
<evidence type="ECO:0000259" key="8">
    <source>
        <dbReference type="PROSITE" id="PS50240"/>
    </source>
</evidence>
<keyword evidence="4" id="KW-0378">Hydrolase</keyword>
<dbReference type="InParanoid" id="A0A1E7ENU4"/>
<dbReference type="AlphaFoldDB" id="A0A1E7ENU4"/>
<comment type="subcellular location">
    <subcellularLocation>
        <location evidence="1">Secreted</location>
    </subcellularLocation>
</comment>
<feature type="compositionally biased region" description="Basic and acidic residues" evidence="6">
    <location>
        <begin position="199"/>
        <end position="211"/>
    </location>
</feature>
<dbReference type="KEGG" id="fcy:FRACYDRAFT_250947"/>
<reference evidence="9 10" key="1">
    <citation type="submission" date="2016-09" db="EMBL/GenBank/DDBJ databases">
        <title>Extensive genetic diversity and differential bi-allelic expression allows diatom success in the polar Southern Ocean.</title>
        <authorList>
            <consortium name="DOE Joint Genome Institute"/>
            <person name="Mock T."/>
            <person name="Otillar R.P."/>
            <person name="Strauss J."/>
            <person name="Dupont C."/>
            <person name="Frickenhaus S."/>
            <person name="Maumus F."/>
            <person name="Mcmullan M."/>
            <person name="Sanges R."/>
            <person name="Schmutz J."/>
            <person name="Toseland A."/>
            <person name="Valas R."/>
            <person name="Veluchamy A."/>
            <person name="Ward B.J."/>
            <person name="Allen A."/>
            <person name="Barry K."/>
            <person name="Falciatore A."/>
            <person name="Ferrante M."/>
            <person name="Fortunato A.E."/>
            <person name="Gloeckner G."/>
            <person name="Gruber A."/>
            <person name="Hipkin R."/>
            <person name="Janech M."/>
            <person name="Kroth P."/>
            <person name="Leese F."/>
            <person name="Lindquist E."/>
            <person name="Lyon B.R."/>
            <person name="Martin J."/>
            <person name="Mayer C."/>
            <person name="Parker M."/>
            <person name="Quesneville H."/>
            <person name="Raymond J."/>
            <person name="Uhlig C."/>
            <person name="Valentin K.U."/>
            <person name="Worden A.Z."/>
            <person name="Armbrust E.V."/>
            <person name="Bowler C."/>
            <person name="Green B."/>
            <person name="Moulton V."/>
            <person name="Van Oosterhout C."/>
            <person name="Grigoriev I."/>
        </authorList>
    </citation>
    <scope>NUCLEOTIDE SEQUENCE [LARGE SCALE GENOMIC DNA]</scope>
    <source>
        <strain evidence="9 10">CCMP1102</strain>
    </source>
</reference>
<feature type="transmembrane region" description="Helical" evidence="7">
    <location>
        <begin position="268"/>
        <end position="286"/>
    </location>
</feature>
<dbReference type="PANTHER" id="PTHR24264:SF65">
    <property type="entry name" value="SRCR DOMAIN-CONTAINING PROTEIN"/>
    <property type="match status" value="1"/>
</dbReference>
<keyword evidence="5" id="KW-0843">Virulence</keyword>
<accession>A0A1E7ENU4</accession>
<keyword evidence="7" id="KW-0472">Membrane</keyword>
<dbReference type="SUPFAM" id="SSF50494">
    <property type="entry name" value="Trypsin-like serine proteases"/>
    <property type="match status" value="1"/>
</dbReference>
<dbReference type="CDD" id="cd00190">
    <property type="entry name" value="Tryp_SPc"/>
    <property type="match status" value="1"/>
</dbReference>
<dbReference type="Pfam" id="PF00089">
    <property type="entry name" value="Trypsin"/>
    <property type="match status" value="1"/>
</dbReference>
<keyword evidence="3" id="KW-0645">Protease</keyword>
<evidence type="ECO:0000256" key="2">
    <source>
        <dbReference type="ARBA" id="ARBA00022525"/>
    </source>
</evidence>
<dbReference type="InterPro" id="IPR043504">
    <property type="entry name" value="Peptidase_S1_PA_chymotrypsin"/>
</dbReference>
<dbReference type="GO" id="GO:0004252">
    <property type="term" value="F:serine-type endopeptidase activity"/>
    <property type="evidence" value="ECO:0007669"/>
    <property type="project" value="InterPro"/>
</dbReference>
<sequence>MSVMIGSHTIDNVDNIGENIDIDKFAIHPMNDQNGYVNDIMLILLRNSSKATPFTINRDQTIPKPMVDSMSVMGFGKTSENGTTFPDTLQVVDGIVAFSSKKCSEQWKLAMNETFLCAGTVEGGKDACDSDSGSPFIVNNNTVVAITGDGVGCGRKNIPSVNQRVSAFVDWIDENVCSLSNNPPSKCKTITVQQVDDVSEGKSKDGKKETTTDTTIAPSNSTQTTLAIDTNTYDSYFDETGDDDSYNTTSVITSTDKIKNFKESNLEIFTIILLGGGAIVLAYRYCQRFREKRASYERIQEYDV</sequence>
<gene>
    <name evidence="9" type="ORF">FRACYDRAFT_250947</name>
</gene>
<evidence type="ECO:0000256" key="6">
    <source>
        <dbReference type="SAM" id="MobiDB-lite"/>
    </source>
</evidence>
<dbReference type="Proteomes" id="UP000095751">
    <property type="component" value="Unassembled WGS sequence"/>
</dbReference>
<evidence type="ECO:0000256" key="1">
    <source>
        <dbReference type="ARBA" id="ARBA00004613"/>
    </source>
</evidence>
<dbReference type="InterPro" id="IPR009003">
    <property type="entry name" value="Peptidase_S1_PA"/>
</dbReference>
<dbReference type="InterPro" id="IPR050127">
    <property type="entry name" value="Serine_Proteases_S1"/>
</dbReference>
<keyword evidence="7" id="KW-1133">Transmembrane helix</keyword>
<organism evidence="9 10">
    <name type="scientific">Fragilariopsis cylindrus CCMP1102</name>
    <dbReference type="NCBI Taxonomy" id="635003"/>
    <lineage>
        <taxon>Eukaryota</taxon>
        <taxon>Sar</taxon>
        <taxon>Stramenopiles</taxon>
        <taxon>Ochrophyta</taxon>
        <taxon>Bacillariophyta</taxon>
        <taxon>Bacillariophyceae</taxon>
        <taxon>Bacillariophycidae</taxon>
        <taxon>Bacillariales</taxon>
        <taxon>Bacillariaceae</taxon>
        <taxon>Fragilariopsis</taxon>
    </lineage>
</organism>
<proteinExistence type="predicted"/>
<evidence type="ECO:0000256" key="4">
    <source>
        <dbReference type="ARBA" id="ARBA00022801"/>
    </source>
</evidence>
<keyword evidence="2" id="KW-0964">Secreted</keyword>
<dbReference type="EMBL" id="KV784385">
    <property type="protein sequence ID" value="OEU07524.1"/>
    <property type="molecule type" value="Genomic_DNA"/>
</dbReference>
<evidence type="ECO:0000313" key="9">
    <source>
        <dbReference type="EMBL" id="OEU07524.1"/>
    </source>
</evidence>
<keyword evidence="10" id="KW-1185">Reference proteome</keyword>
<name>A0A1E7ENU4_9STRA</name>
<evidence type="ECO:0000313" key="10">
    <source>
        <dbReference type="Proteomes" id="UP000095751"/>
    </source>
</evidence>
<dbReference type="OrthoDB" id="48365at2759"/>
<evidence type="ECO:0000256" key="7">
    <source>
        <dbReference type="SAM" id="Phobius"/>
    </source>
</evidence>
<dbReference type="Gene3D" id="2.40.10.10">
    <property type="entry name" value="Trypsin-like serine proteases"/>
    <property type="match status" value="1"/>
</dbReference>
<dbReference type="SMART" id="SM00020">
    <property type="entry name" value="Tryp_SPc"/>
    <property type="match status" value="1"/>
</dbReference>
<protein>
    <submittedName>
        <fullName evidence="9">Trypsin-domain-containing protein</fullName>
    </submittedName>
</protein>
<feature type="domain" description="Peptidase S1" evidence="8">
    <location>
        <begin position="1"/>
        <end position="177"/>
    </location>
</feature>
<dbReference type="GO" id="GO:0006508">
    <property type="term" value="P:proteolysis"/>
    <property type="evidence" value="ECO:0007669"/>
    <property type="project" value="UniProtKB-KW"/>
</dbReference>